<gene>
    <name evidence="2" type="ORF">NE857_06255</name>
</gene>
<evidence type="ECO:0000256" key="1">
    <source>
        <dbReference type="SAM" id="MobiDB-lite"/>
    </source>
</evidence>
<evidence type="ECO:0000313" key="2">
    <source>
        <dbReference type="EMBL" id="USY21224.1"/>
    </source>
</evidence>
<feature type="region of interest" description="Disordered" evidence="1">
    <location>
        <begin position="55"/>
        <end position="75"/>
    </location>
</feature>
<organism evidence="2 3">
    <name type="scientific">Nocardiopsis exhalans</name>
    <dbReference type="NCBI Taxonomy" id="163604"/>
    <lineage>
        <taxon>Bacteria</taxon>
        <taxon>Bacillati</taxon>
        <taxon>Actinomycetota</taxon>
        <taxon>Actinomycetes</taxon>
        <taxon>Streptosporangiales</taxon>
        <taxon>Nocardiopsidaceae</taxon>
        <taxon>Nocardiopsis</taxon>
    </lineage>
</organism>
<dbReference type="EMBL" id="CP099837">
    <property type="protein sequence ID" value="USY21224.1"/>
    <property type="molecule type" value="Genomic_DNA"/>
</dbReference>
<name>A0ABY5DA44_9ACTN</name>
<dbReference type="RefSeq" id="WP_254420153.1">
    <property type="nucleotide sequence ID" value="NZ_BAAAJB010000071.1"/>
</dbReference>
<protein>
    <submittedName>
        <fullName evidence="2">Uncharacterized protein</fullName>
    </submittedName>
</protein>
<evidence type="ECO:0000313" key="3">
    <source>
        <dbReference type="Proteomes" id="UP001055940"/>
    </source>
</evidence>
<keyword evidence="3" id="KW-1185">Reference proteome</keyword>
<accession>A0ABY5DA44</accession>
<dbReference type="Proteomes" id="UP001055940">
    <property type="component" value="Chromosome"/>
</dbReference>
<sequence length="75" mass="8523">MKRRTVCDIREVGSLIVLRKLARLHRSPVSYAGSDIYGHPVYLTRFGVVERVARGTGSDPNPHPLRWRSPLEVRA</sequence>
<reference evidence="2" key="1">
    <citation type="submission" date="2022-06" db="EMBL/GenBank/DDBJ databases">
        <authorList>
            <person name="Ping M."/>
        </authorList>
    </citation>
    <scope>NUCLEOTIDE SEQUENCE</scope>
    <source>
        <strain evidence="2">JCM11759T</strain>
    </source>
</reference>
<proteinExistence type="predicted"/>